<evidence type="ECO:0000313" key="2">
    <source>
        <dbReference type="EMBL" id="TWT38681.1"/>
    </source>
</evidence>
<comment type="caution">
    <text evidence="2">The sequence shown here is derived from an EMBL/GenBank/DDBJ whole genome shotgun (WGS) entry which is preliminary data.</text>
</comment>
<accession>A0A5C5VKX0</accession>
<evidence type="ECO:0000313" key="3">
    <source>
        <dbReference type="Proteomes" id="UP000318878"/>
    </source>
</evidence>
<keyword evidence="1" id="KW-0812">Transmembrane</keyword>
<feature type="transmembrane region" description="Helical" evidence="1">
    <location>
        <begin position="15"/>
        <end position="37"/>
    </location>
</feature>
<proteinExistence type="predicted"/>
<gene>
    <name evidence="2" type="ORF">Enr8_03740</name>
</gene>
<keyword evidence="1" id="KW-0472">Membrane</keyword>
<keyword evidence="3" id="KW-1185">Reference proteome</keyword>
<evidence type="ECO:0000256" key="1">
    <source>
        <dbReference type="SAM" id="Phobius"/>
    </source>
</evidence>
<organism evidence="2 3">
    <name type="scientific">Blastopirellula retiformator</name>
    <dbReference type="NCBI Taxonomy" id="2527970"/>
    <lineage>
        <taxon>Bacteria</taxon>
        <taxon>Pseudomonadati</taxon>
        <taxon>Planctomycetota</taxon>
        <taxon>Planctomycetia</taxon>
        <taxon>Pirellulales</taxon>
        <taxon>Pirellulaceae</taxon>
        <taxon>Blastopirellula</taxon>
    </lineage>
</organism>
<dbReference type="EMBL" id="SJPF01000001">
    <property type="protein sequence ID" value="TWT38681.1"/>
    <property type="molecule type" value="Genomic_DNA"/>
</dbReference>
<keyword evidence="1" id="KW-1133">Transmembrane helix</keyword>
<dbReference type="Proteomes" id="UP000318878">
    <property type="component" value="Unassembled WGS sequence"/>
</dbReference>
<sequence length="193" mass="21904">MPGRDNRKILFGVRWGIRIVCTTAVIVGLILFVQIFLQVRRATRISANIGRLYQISLAVRGQHEDEGSPFADATPEETWKTILSRRQFYTPEGISSIFKESLDPSAKQSDIFAIRLPGEPPQYELICVEHRLLLVPLDDPSLLTANELAERASNLIERDPAAAESFLIRQRDHPEKPVEMTLEQYLNQLPTKP</sequence>
<dbReference type="RefSeq" id="WP_146428914.1">
    <property type="nucleotide sequence ID" value="NZ_SJPF01000001.1"/>
</dbReference>
<protein>
    <submittedName>
        <fullName evidence="2">Uncharacterized protein</fullName>
    </submittedName>
</protein>
<name>A0A5C5VKX0_9BACT</name>
<dbReference type="AlphaFoldDB" id="A0A5C5VKX0"/>
<reference evidence="2 3" key="1">
    <citation type="submission" date="2019-02" db="EMBL/GenBank/DDBJ databases">
        <title>Deep-cultivation of Planctomycetes and their phenomic and genomic characterization uncovers novel biology.</title>
        <authorList>
            <person name="Wiegand S."/>
            <person name="Jogler M."/>
            <person name="Boedeker C."/>
            <person name="Pinto D."/>
            <person name="Vollmers J."/>
            <person name="Rivas-Marin E."/>
            <person name="Kohn T."/>
            <person name="Peeters S.H."/>
            <person name="Heuer A."/>
            <person name="Rast P."/>
            <person name="Oberbeckmann S."/>
            <person name="Bunk B."/>
            <person name="Jeske O."/>
            <person name="Meyerdierks A."/>
            <person name="Storesund J.E."/>
            <person name="Kallscheuer N."/>
            <person name="Luecker S."/>
            <person name="Lage O.M."/>
            <person name="Pohl T."/>
            <person name="Merkel B.J."/>
            <person name="Hornburger P."/>
            <person name="Mueller R.-W."/>
            <person name="Bruemmer F."/>
            <person name="Labrenz M."/>
            <person name="Spormann A.M."/>
            <person name="Op Den Camp H."/>
            <person name="Overmann J."/>
            <person name="Amann R."/>
            <person name="Jetten M.S.M."/>
            <person name="Mascher T."/>
            <person name="Medema M.H."/>
            <person name="Devos D.P."/>
            <person name="Kaster A.-K."/>
            <person name="Ovreas L."/>
            <person name="Rohde M."/>
            <person name="Galperin M.Y."/>
            <person name="Jogler C."/>
        </authorList>
    </citation>
    <scope>NUCLEOTIDE SEQUENCE [LARGE SCALE GENOMIC DNA]</scope>
    <source>
        <strain evidence="2 3">Enr8</strain>
    </source>
</reference>